<name>A0A265N593_9BACI</name>
<dbReference type="PANTHER" id="PTHR43333">
    <property type="entry name" value="2-HACID_DH_C DOMAIN-CONTAINING PROTEIN"/>
    <property type="match status" value="1"/>
</dbReference>
<feature type="domain" description="D-isomer specific 2-hydroxyacid dehydrogenase NAD-binding" evidence="4">
    <location>
        <begin position="103"/>
        <end position="278"/>
    </location>
</feature>
<dbReference type="InterPro" id="IPR029753">
    <property type="entry name" value="D-isomer_DH_CS"/>
</dbReference>
<dbReference type="AlphaFoldDB" id="A0A265N593"/>
<dbReference type="GO" id="GO:0051287">
    <property type="term" value="F:NAD binding"/>
    <property type="evidence" value="ECO:0007669"/>
    <property type="project" value="InterPro"/>
</dbReference>
<comment type="caution">
    <text evidence="5">The sequence shown here is derived from an EMBL/GenBank/DDBJ whole genome shotgun (WGS) entry which is preliminary data.</text>
</comment>
<dbReference type="Pfam" id="PF02826">
    <property type="entry name" value="2-Hacid_dh_C"/>
    <property type="match status" value="1"/>
</dbReference>
<evidence type="ECO:0000256" key="2">
    <source>
        <dbReference type="ARBA" id="ARBA00023002"/>
    </source>
</evidence>
<comment type="similarity">
    <text evidence="1">Belongs to the D-isomer specific 2-hydroxyacid dehydrogenase family.</text>
</comment>
<keyword evidence="6" id="KW-1185">Reference proteome</keyword>
<dbReference type="PROSITE" id="PS00065">
    <property type="entry name" value="D_2_HYDROXYACID_DH_1"/>
    <property type="match status" value="1"/>
</dbReference>
<dbReference type="Gene3D" id="3.40.50.720">
    <property type="entry name" value="NAD(P)-binding Rossmann-like Domain"/>
    <property type="match status" value="2"/>
</dbReference>
<dbReference type="SUPFAM" id="SSF51735">
    <property type="entry name" value="NAD(P)-binding Rossmann-fold domains"/>
    <property type="match status" value="1"/>
</dbReference>
<dbReference type="EMBL" id="NPMS01000013">
    <property type="protein sequence ID" value="OZU87198.1"/>
    <property type="molecule type" value="Genomic_DNA"/>
</dbReference>
<keyword evidence="3" id="KW-0520">NAD</keyword>
<evidence type="ECO:0000259" key="4">
    <source>
        <dbReference type="Pfam" id="PF02826"/>
    </source>
</evidence>
<accession>A0A265N593</accession>
<dbReference type="InterPro" id="IPR036291">
    <property type="entry name" value="NAD(P)-bd_dom_sf"/>
</dbReference>
<evidence type="ECO:0000313" key="6">
    <source>
        <dbReference type="Proteomes" id="UP000216498"/>
    </source>
</evidence>
<proteinExistence type="inferred from homology"/>
<dbReference type="Proteomes" id="UP000216498">
    <property type="component" value="Unassembled WGS sequence"/>
</dbReference>
<reference evidence="5 6" key="1">
    <citation type="submission" date="2017-08" db="EMBL/GenBank/DDBJ databases">
        <title>Virgibacillus indicus sp. nov. and Virgibacillus profoundi sp. nov, two moderately halophilic bacteria isolated from marine sediment by using the Microfluidic Streak Plate.</title>
        <authorList>
            <person name="Xu B."/>
            <person name="Hu B."/>
            <person name="Wang J."/>
            <person name="Zhu Y."/>
            <person name="Huang L."/>
            <person name="Du W."/>
            <person name="Huang Y."/>
        </authorList>
    </citation>
    <scope>NUCLEOTIDE SEQUENCE [LARGE SCALE GENOMIC DNA]</scope>
    <source>
        <strain evidence="5 6">IO3-P2-C2</strain>
    </source>
</reference>
<protein>
    <recommendedName>
        <fullName evidence="4">D-isomer specific 2-hydroxyacid dehydrogenase NAD-binding domain-containing protein</fullName>
    </recommendedName>
</protein>
<dbReference type="PANTHER" id="PTHR43333:SF1">
    <property type="entry name" value="D-ISOMER SPECIFIC 2-HYDROXYACID DEHYDROGENASE NAD-BINDING DOMAIN-CONTAINING PROTEIN"/>
    <property type="match status" value="1"/>
</dbReference>
<dbReference type="InterPro" id="IPR006140">
    <property type="entry name" value="D-isomer_DH_NAD-bd"/>
</dbReference>
<gene>
    <name evidence="5" type="ORF">CIL03_18065</name>
</gene>
<dbReference type="PROSITE" id="PS00671">
    <property type="entry name" value="D_2_HYDROXYACID_DH_3"/>
    <property type="match status" value="1"/>
</dbReference>
<evidence type="ECO:0000256" key="3">
    <source>
        <dbReference type="ARBA" id="ARBA00023027"/>
    </source>
</evidence>
<dbReference type="GO" id="GO:0016616">
    <property type="term" value="F:oxidoreductase activity, acting on the CH-OH group of donors, NAD or NADP as acceptor"/>
    <property type="evidence" value="ECO:0007669"/>
    <property type="project" value="InterPro"/>
</dbReference>
<dbReference type="OrthoDB" id="9805416at2"/>
<evidence type="ECO:0000313" key="5">
    <source>
        <dbReference type="EMBL" id="OZU87198.1"/>
    </source>
</evidence>
<sequence>MKIISNVRLGEELFSEMKSLFSDYQYFRKLGEVDKNELAEVEVLVTYGEGVTSEKITEMKNLKWIHVMQSGLNSLPFKSLIERDILLTNSKGINSITIAEYSISMMLSLVRNSFVFYDAQKRKEWDLNTKIDELAGKTIGILGYGAVGKELAKRAKAFDMKVLAFKRTPIENPDNVDEIIPIDDKLRIFEESDFLISLLPLTPQTKEFIGLEDLERMKKTSYVINVSRGEIIDRQALIKVIENKQIAGAVLDVFEEEPLSGENELWETENIYITPHIAGDRHPTYKKRAYDILINNLQKYHVQPDKMINIVNKNQGY</sequence>
<dbReference type="InterPro" id="IPR029752">
    <property type="entry name" value="D-isomer_DH_CS1"/>
</dbReference>
<organism evidence="5 6">
    <name type="scientific">Virgibacillus indicus</name>
    <dbReference type="NCBI Taxonomy" id="2024554"/>
    <lineage>
        <taxon>Bacteria</taxon>
        <taxon>Bacillati</taxon>
        <taxon>Bacillota</taxon>
        <taxon>Bacilli</taxon>
        <taxon>Bacillales</taxon>
        <taxon>Bacillaceae</taxon>
        <taxon>Virgibacillus</taxon>
    </lineage>
</organism>
<dbReference type="CDD" id="cd05300">
    <property type="entry name" value="2-Hacid_dh_1"/>
    <property type="match status" value="1"/>
</dbReference>
<evidence type="ECO:0000256" key="1">
    <source>
        <dbReference type="ARBA" id="ARBA00005854"/>
    </source>
</evidence>
<dbReference type="RefSeq" id="WP_094887282.1">
    <property type="nucleotide sequence ID" value="NZ_NPMS01000013.1"/>
</dbReference>
<keyword evidence="2" id="KW-0560">Oxidoreductase</keyword>
<dbReference type="SUPFAM" id="SSF52283">
    <property type="entry name" value="Formate/glycerate dehydrogenase catalytic domain-like"/>
    <property type="match status" value="1"/>
</dbReference>